<dbReference type="Proteomes" id="UP000694844">
    <property type="component" value="Chromosome 2"/>
</dbReference>
<dbReference type="GO" id="GO:0005509">
    <property type="term" value="F:calcium ion binding"/>
    <property type="evidence" value="ECO:0007669"/>
    <property type="project" value="InterPro"/>
</dbReference>
<dbReference type="RefSeq" id="XP_022313510.1">
    <property type="nucleotide sequence ID" value="XM_022457802.1"/>
</dbReference>
<keyword evidence="3" id="KW-0732">Signal</keyword>
<dbReference type="InterPro" id="IPR011992">
    <property type="entry name" value="EF-hand-dom_pair"/>
</dbReference>
<dbReference type="Gene3D" id="1.10.238.10">
    <property type="entry name" value="EF-hand"/>
    <property type="match status" value="1"/>
</dbReference>
<dbReference type="KEGG" id="cvn:111118378"/>
<evidence type="ECO:0000313" key="5">
    <source>
        <dbReference type="Proteomes" id="UP000694844"/>
    </source>
</evidence>
<dbReference type="OrthoDB" id="10356627at2759"/>
<gene>
    <name evidence="6" type="primary">LOC111118378</name>
</gene>
<dbReference type="InterPro" id="IPR018247">
    <property type="entry name" value="EF_Hand_1_Ca_BS"/>
</dbReference>
<dbReference type="AlphaFoldDB" id="A0A8B8CCU7"/>
<keyword evidence="1" id="KW-0106">Calcium</keyword>
<feature type="domain" description="EF-hand" evidence="4">
    <location>
        <begin position="147"/>
        <end position="182"/>
    </location>
</feature>
<evidence type="ECO:0000259" key="4">
    <source>
        <dbReference type="PROSITE" id="PS50222"/>
    </source>
</evidence>
<evidence type="ECO:0000256" key="2">
    <source>
        <dbReference type="SAM" id="MobiDB-lite"/>
    </source>
</evidence>
<sequence length="183" mass="20714">MKPFGKFLVVLVAMFLFTQEVEGWRRVRKFFRNVGTIVNRSFGNIGRFVSRFQSSINSSKSQTTNTDSKSSSSNEKEGGRVNPQKTLETVGKVVKGVTDLIGVFSLLGKRSTVQETSRTNFCEFTAFDLDKNMQVTEDEIDRLIEVTGLIELDKIFENLDMNKDNAVTIEEFYNSPVIVEICN</sequence>
<dbReference type="InterPro" id="IPR002048">
    <property type="entry name" value="EF_hand_dom"/>
</dbReference>
<proteinExistence type="predicted"/>
<evidence type="ECO:0000313" key="6">
    <source>
        <dbReference type="RefSeq" id="XP_022313510.1"/>
    </source>
</evidence>
<evidence type="ECO:0000256" key="1">
    <source>
        <dbReference type="ARBA" id="ARBA00022837"/>
    </source>
</evidence>
<keyword evidence="5" id="KW-1185">Reference proteome</keyword>
<feature type="chain" id="PRO_5034138768" evidence="3">
    <location>
        <begin position="24"/>
        <end position="183"/>
    </location>
</feature>
<feature type="signal peptide" evidence="3">
    <location>
        <begin position="1"/>
        <end position="23"/>
    </location>
</feature>
<feature type="region of interest" description="Disordered" evidence="2">
    <location>
        <begin position="58"/>
        <end position="84"/>
    </location>
</feature>
<organism evidence="5 6">
    <name type="scientific">Crassostrea virginica</name>
    <name type="common">Eastern oyster</name>
    <dbReference type="NCBI Taxonomy" id="6565"/>
    <lineage>
        <taxon>Eukaryota</taxon>
        <taxon>Metazoa</taxon>
        <taxon>Spiralia</taxon>
        <taxon>Lophotrochozoa</taxon>
        <taxon>Mollusca</taxon>
        <taxon>Bivalvia</taxon>
        <taxon>Autobranchia</taxon>
        <taxon>Pteriomorphia</taxon>
        <taxon>Ostreida</taxon>
        <taxon>Ostreoidea</taxon>
        <taxon>Ostreidae</taxon>
        <taxon>Crassostrea</taxon>
    </lineage>
</organism>
<dbReference type="GeneID" id="111118378"/>
<dbReference type="SUPFAM" id="SSF47473">
    <property type="entry name" value="EF-hand"/>
    <property type="match status" value="1"/>
</dbReference>
<evidence type="ECO:0000256" key="3">
    <source>
        <dbReference type="SAM" id="SignalP"/>
    </source>
</evidence>
<dbReference type="PROSITE" id="PS50222">
    <property type="entry name" value="EF_HAND_2"/>
    <property type="match status" value="1"/>
</dbReference>
<reference evidence="6" key="1">
    <citation type="submission" date="2025-08" db="UniProtKB">
        <authorList>
            <consortium name="RefSeq"/>
        </authorList>
    </citation>
    <scope>IDENTIFICATION</scope>
    <source>
        <tissue evidence="6">Whole sample</tissue>
    </source>
</reference>
<protein>
    <submittedName>
        <fullName evidence="6">Uncharacterized protein LOC111118378</fullName>
    </submittedName>
</protein>
<dbReference type="PROSITE" id="PS00018">
    <property type="entry name" value="EF_HAND_1"/>
    <property type="match status" value="1"/>
</dbReference>
<accession>A0A8B8CCU7</accession>
<name>A0A8B8CCU7_CRAVI</name>
<feature type="compositionally biased region" description="Low complexity" evidence="2">
    <location>
        <begin position="58"/>
        <end position="73"/>
    </location>
</feature>